<accession>D2W341</accession>
<dbReference type="GeneID" id="8856535"/>
<dbReference type="EMBL" id="GG738929">
    <property type="protein sequence ID" value="EFC36548.1"/>
    <property type="molecule type" value="Genomic_DNA"/>
</dbReference>
<dbReference type="InParanoid" id="D2W341"/>
<dbReference type="KEGG" id="ngr:NAEGRDRAFT_54341"/>
<keyword evidence="2" id="KW-1185">Reference proteome</keyword>
<dbReference type="Proteomes" id="UP000006671">
    <property type="component" value="Unassembled WGS sequence"/>
</dbReference>
<dbReference type="AlphaFoldDB" id="D2W341"/>
<reference evidence="1 2" key="1">
    <citation type="journal article" date="2010" name="Cell">
        <title>The genome of Naegleria gruberi illuminates early eukaryotic versatility.</title>
        <authorList>
            <person name="Fritz-Laylin L.K."/>
            <person name="Prochnik S.E."/>
            <person name="Ginger M.L."/>
            <person name="Dacks J.B."/>
            <person name="Carpenter M.L."/>
            <person name="Field M.C."/>
            <person name="Kuo A."/>
            <person name="Paredez A."/>
            <person name="Chapman J."/>
            <person name="Pham J."/>
            <person name="Shu S."/>
            <person name="Neupane R."/>
            <person name="Cipriano M."/>
            <person name="Mancuso J."/>
            <person name="Tu H."/>
            <person name="Salamov A."/>
            <person name="Lindquist E."/>
            <person name="Shapiro H."/>
            <person name="Lucas S."/>
            <person name="Grigoriev I.V."/>
            <person name="Cande W.Z."/>
            <person name="Fulton C."/>
            <person name="Rokhsar D.S."/>
            <person name="Dawson S.C."/>
        </authorList>
    </citation>
    <scope>NUCLEOTIDE SEQUENCE [LARGE SCALE GENOMIC DNA]</scope>
    <source>
        <strain evidence="1 2">NEG-M</strain>
    </source>
</reference>
<sequence length="514" mass="58378">MKRTSSEAESNSGYEGQKIAKISNESSSPTPLLNSSAVSSAAAANNSMMTKCFPMELGILDEICSFSSLDTQCSLYATCTSIRNIMDGDNFLYHYQSRKIAMLMKEACREFTSEVDTRNFFLGICYRLNAEIAILDKEIKENIMIDKNLGSLFCFNVVKTGNSSFTSSIKKLLVRDSNQYLLIKIDYATFRSFNHLLSTFVISCNNRVLIHYEKASLEEIDIDKCGLDAVLKTTAFGVRGNIQALIKTLLPEKNMDTIYQSLIEAYTKAPGCNILERVDKFGWCENVPSKKGIQFASDLIDKMCKIPKKSINSILKFVRFSANNLSSTRIAKTLQAPSPAFKNVTWCSPVTVVRIFNEENCYEKVEFDIRIRGSLQEKYKFFSLKYECENYTGDDDFVDVGLECYFNNPKDSVYIYQNCSEKSRFDEPTNNVESEYLSMIGKILGNGTNDPINIVKFMASYAMTHKRKLFNIQDYFYSSRNDESGANKKPFTFTNGIEKVEELDGDDIFDDCYY</sequence>
<protein>
    <submittedName>
        <fullName evidence="1">Predicted protein</fullName>
    </submittedName>
</protein>
<name>D2W341_NAEGR</name>
<organism evidence="2">
    <name type="scientific">Naegleria gruberi</name>
    <name type="common">Amoeba</name>
    <dbReference type="NCBI Taxonomy" id="5762"/>
    <lineage>
        <taxon>Eukaryota</taxon>
        <taxon>Discoba</taxon>
        <taxon>Heterolobosea</taxon>
        <taxon>Tetramitia</taxon>
        <taxon>Eutetramitia</taxon>
        <taxon>Vahlkampfiidae</taxon>
        <taxon>Naegleria</taxon>
    </lineage>
</organism>
<evidence type="ECO:0000313" key="1">
    <source>
        <dbReference type="EMBL" id="EFC36548.1"/>
    </source>
</evidence>
<dbReference type="VEuPathDB" id="AmoebaDB:NAEGRDRAFT_54341"/>
<proteinExistence type="predicted"/>
<dbReference type="RefSeq" id="XP_002669292.1">
    <property type="nucleotide sequence ID" value="XM_002669246.1"/>
</dbReference>
<gene>
    <name evidence="1" type="ORF">NAEGRDRAFT_54341</name>
</gene>
<evidence type="ECO:0000313" key="2">
    <source>
        <dbReference type="Proteomes" id="UP000006671"/>
    </source>
</evidence>